<dbReference type="InterPro" id="IPR015422">
    <property type="entry name" value="PyrdxlP-dep_Trfase_small"/>
</dbReference>
<dbReference type="AlphaFoldDB" id="A0A2H0TTH6"/>
<protein>
    <submittedName>
        <fullName evidence="10">Cysteine desulfurase NifS</fullName>
    </submittedName>
</protein>
<evidence type="ECO:0000313" key="11">
    <source>
        <dbReference type="Proteomes" id="UP000230154"/>
    </source>
</evidence>
<dbReference type="InterPro" id="IPR015421">
    <property type="entry name" value="PyrdxlP-dep_Trfase_major"/>
</dbReference>
<proteinExistence type="inferred from homology"/>
<dbReference type="InterPro" id="IPR000192">
    <property type="entry name" value="Aminotrans_V_dom"/>
</dbReference>
<dbReference type="Gene3D" id="1.10.260.50">
    <property type="match status" value="1"/>
</dbReference>
<evidence type="ECO:0000256" key="6">
    <source>
        <dbReference type="ARBA" id="ARBA00023004"/>
    </source>
</evidence>
<dbReference type="InterPro" id="IPR016454">
    <property type="entry name" value="Cysteine_dSase"/>
</dbReference>
<dbReference type="InterPro" id="IPR015424">
    <property type="entry name" value="PyrdxlP-dep_Trfase"/>
</dbReference>
<evidence type="ECO:0000259" key="9">
    <source>
        <dbReference type="Pfam" id="PF00266"/>
    </source>
</evidence>
<keyword evidence="4" id="KW-0479">Metal-binding</keyword>
<dbReference type="PANTHER" id="PTHR11601">
    <property type="entry name" value="CYSTEINE DESULFURYLASE FAMILY MEMBER"/>
    <property type="match status" value="1"/>
</dbReference>
<keyword evidence="3" id="KW-0808">Transferase</keyword>
<keyword evidence="7" id="KW-0411">Iron-sulfur</keyword>
<dbReference type="PIRSF" id="PIRSF005572">
    <property type="entry name" value="NifS"/>
    <property type="match status" value="1"/>
</dbReference>
<dbReference type="Proteomes" id="UP000230154">
    <property type="component" value="Unassembled WGS sequence"/>
</dbReference>
<accession>A0A2H0TTH6</accession>
<dbReference type="SUPFAM" id="SSF53383">
    <property type="entry name" value="PLP-dependent transferases"/>
    <property type="match status" value="1"/>
</dbReference>
<dbReference type="FunFam" id="3.40.640.10:FF:000084">
    <property type="entry name" value="IscS-like cysteine desulfurase"/>
    <property type="match status" value="1"/>
</dbReference>
<sequence length="394" mass="43451">MFPQKPQNKRHVYLDHGATTPMDAAVFDAMKPFLANEFGNPSALYTIGRNAKRAVDSARKRVAQMFGAQPDTIIFTSGGTESDNMAIFGMAQSAKGHIITTKIEHDAVLGPCQELETRGWDVTYLDVDVEGQISVDAFKKALREETVLVSIMYANNEIGTILPIADIGREIIKWRKQSRGGVYPYFHTDACQAAGTLEMDVEKLHVDLMTINGSKIYGPKGVGVLYKRRGVPLQPIVFGGGQEMGYRAGTENVVAIVGLGAAIEKTRDMGNTIQDLRNYFWEQIQEKIERVELNGPLLHGNRLANNLNVLFHGVEAEALLLYLDEYGITVGTGSACATGSDEGSHVLRAIQRSPREIESSIRLSLGKETTKEDIDYVMEYLPSIVTKLRGLNRN</sequence>
<dbReference type="GO" id="GO:0046872">
    <property type="term" value="F:metal ion binding"/>
    <property type="evidence" value="ECO:0007669"/>
    <property type="project" value="UniProtKB-KW"/>
</dbReference>
<name>A0A2H0TTH6_9BACT</name>
<organism evidence="10 11">
    <name type="scientific">Candidatus Magasanikbacteria bacterium CG10_big_fil_rev_8_21_14_0_10_47_10</name>
    <dbReference type="NCBI Taxonomy" id="1974652"/>
    <lineage>
        <taxon>Bacteria</taxon>
        <taxon>Candidatus Magasanikiibacteriota</taxon>
    </lineage>
</organism>
<evidence type="ECO:0000256" key="1">
    <source>
        <dbReference type="ARBA" id="ARBA00001933"/>
    </source>
</evidence>
<evidence type="ECO:0000256" key="4">
    <source>
        <dbReference type="ARBA" id="ARBA00022723"/>
    </source>
</evidence>
<comment type="catalytic activity">
    <reaction evidence="8">
        <text>(sulfur carrier)-H + L-cysteine = (sulfur carrier)-SH + L-alanine</text>
        <dbReference type="Rhea" id="RHEA:43892"/>
        <dbReference type="Rhea" id="RHEA-COMP:14737"/>
        <dbReference type="Rhea" id="RHEA-COMP:14739"/>
        <dbReference type="ChEBI" id="CHEBI:29917"/>
        <dbReference type="ChEBI" id="CHEBI:35235"/>
        <dbReference type="ChEBI" id="CHEBI:57972"/>
        <dbReference type="ChEBI" id="CHEBI:64428"/>
        <dbReference type="EC" id="2.8.1.7"/>
    </reaction>
</comment>
<evidence type="ECO:0000256" key="5">
    <source>
        <dbReference type="ARBA" id="ARBA00022898"/>
    </source>
</evidence>
<evidence type="ECO:0000313" key="10">
    <source>
        <dbReference type="EMBL" id="PIR74717.1"/>
    </source>
</evidence>
<gene>
    <name evidence="10" type="ORF">COU35_00915</name>
</gene>
<evidence type="ECO:0000256" key="2">
    <source>
        <dbReference type="ARBA" id="ARBA00006490"/>
    </source>
</evidence>
<dbReference type="Pfam" id="PF00266">
    <property type="entry name" value="Aminotran_5"/>
    <property type="match status" value="1"/>
</dbReference>
<feature type="domain" description="Aminotransferase class V" evidence="9">
    <location>
        <begin position="12"/>
        <end position="377"/>
    </location>
</feature>
<dbReference type="GO" id="GO:0051536">
    <property type="term" value="F:iron-sulfur cluster binding"/>
    <property type="evidence" value="ECO:0007669"/>
    <property type="project" value="UniProtKB-KW"/>
</dbReference>
<dbReference type="Gene3D" id="3.90.1150.10">
    <property type="entry name" value="Aspartate Aminotransferase, domain 1"/>
    <property type="match status" value="1"/>
</dbReference>
<evidence type="ECO:0000256" key="3">
    <source>
        <dbReference type="ARBA" id="ARBA00022679"/>
    </source>
</evidence>
<keyword evidence="5" id="KW-0663">Pyridoxal phosphate</keyword>
<keyword evidence="6" id="KW-0408">Iron</keyword>
<dbReference type="PANTHER" id="PTHR11601:SF34">
    <property type="entry name" value="CYSTEINE DESULFURASE"/>
    <property type="match status" value="1"/>
</dbReference>
<evidence type="ECO:0000256" key="7">
    <source>
        <dbReference type="ARBA" id="ARBA00023014"/>
    </source>
</evidence>
<comment type="similarity">
    <text evidence="2">Belongs to the class-V pyridoxal-phosphate-dependent aminotransferase family. NifS/IscS subfamily.</text>
</comment>
<dbReference type="Gene3D" id="3.40.640.10">
    <property type="entry name" value="Type I PLP-dependent aspartate aminotransferase-like (Major domain)"/>
    <property type="match status" value="1"/>
</dbReference>
<comment type="cofactor">
    <cofactor evidence="1">
        <name>pyridoxal 5'-phosphate</name>
        <dbReference type="ChEBI" id="CHEBI:597326"/>
    </cofactor>
</comment>
<dbReference type="EMBL" id="PFCB01000009">
    <property type="protein sequence ID" value="PIR74717.1"/>
    <property type="molecule type" value="Genomic_DNA"/>
</dbReference>
<comment type="caution">
    <text evidence="10">The sequence shown here is derived from an EMBL/GenBank/DDBJ whole genome shotgun (WGS) entry which is preliminary data.</text>
</comment>
<reference evidence="11" key="1">
    <citation type="submission" date="2017-09" db="EMBL/GenBank/DDBJ databases">
        <title>Depth-based differentiation of microbial function through sediment-hosted aquifers and enrichment of novel symbionts in the deep terrestrial subsurface.</title>
        <authorList>
            <person name="Probst A.J."/>
            <person name="Ladd B."/>
            <person name="Jarett J.K."/>
            <person name="Geller-Mcgrath D.E."/>
            <person name="Sieber C.M.K."/>
            <person name="Emerson J.B."/>
            <person name="Anantharaman K."/>
            <person name="Thomas B.C."/>
            <person name="Malmstrom R."/>
            <person name="Stieglmeier M."/>
            <person name="Klingl A."/>
            <person name="Woyke T."/>
            <person name="Ryan C.M."/>
            <person name="Banfield J.F."/>
        </authorList>
    </citation>
    <scope>NUCLEOTIDE SEQUENCE [LARGE SCALE GENOMIC DNA]</scope>
</reference>
<evidence type="ECO:0000256" key="8">
    <source>
        <dbReference type="ARBA" id="ARBA00050776"/>
    </source>
</evidence>
<dbReference type="GO" id="GO:0031071">
    <property type="term" value="F:cysteine desulfurase activity"/>
    <property type="evidence" value="ECO:0007669"/>
    <property type="project" value="UniProtKB-EC"/>
</dbReference>